<gene>
    <name evidence="3" type="ORF">PAI11_38000</name>
</gene>
<name>H0EAC6_9ACTN</name>
<dbReference type="Pfam" id="PF24684">
    <property type="entry name" value="Vgb_lyase"/>
    <property type="match status" value="2"/>
</dbReference>
<organism evidence="3 4">
    <name type="scientific">Patulibacter medicamentivorans</name>
    <dbReference type="NCBI Taxonomy" id="1097667"/>
    <lineage>
        <taxon>Bacteria</taxon>
        <taxon>Bacillati</taxon>
        <taxon>Actinomycetota</taxon>
        <taxon>Thermoleophilia</taxon>
        <taxon>Solirubrobacterales</taxon>
        <taxon>Patulibacteraceae</taxon>
        <taxon>Patulibacter</taxon>
    </lineage>
</organism>
<dbReference type="InterPro" id="IPR051344">
    <property type="entry name" value="Vgb"/>
</dbReference>
<feature type="region of interest" description="Disordered" evidence="1">
    <location>
        <begin position="322"/>
        <end position="345"/>
    </location>
</feature>
<feature type="chain" id="PRO_5003531355" evidence="2">
    <location>
        <begin position="37"/>
        <end position="485"/>
    </location>
</feature>
<dbReference type="GO" id="GO:0016787">
    <property type="term" value="F:hydrolase activity"/>
    <property type="evidence" value="ECO:0007669"/>
    <property type="project" value="UniProtKB-KW"/>
</dbReference>
<evidence type="ECO:0000256" key="2">
    <source>
        <dbReference type="SAM" id="SignalP"/>
    </source>
</evidence>
<dbReference type="PATRIC" id="fig|1097667.3.peg.3765"/>
<evidence type="ECO:0000313" key="4">
    <source>
        <dbReference type="Proteomes" id="UP000005143"/>
    </source>
</evidence>
<dbReference type="InterPro" id="IPR006311">
    <property type="entry name" value="TAT_signal"/>
</dbReference>
<comment type="caution">
    <text evidence="3">The sequence shown here is derived from an EMBL/GenBank/DDBJ whole genome shotgun (WGS) entry which is preliminary data.</text>
</comment>
<feature type="signal peptide" evidence="2">
    <location>
        <begin position="1"/>
        <end position="36"/>
    </location>
</feature>
<evidence type="ECO:0000256" key="1">
    <source>
        <dbReference type="SAM" id="MobiDB-lite"/>
    </source>
</evidence>
<dbReference type="Gene3D" id="2.130.10.10">
    <property type="entry name" value="YVTN repeat-like/Quinoprotein amine dehydrogenase"/>
    <property type="match status" value="2"/>
</dbReference>
<dbReference type="OrthoDB" id="9812926at2"/>
<keyword evidence="4" id="KW-1185">Reference proteome</keyword>
<reference evidence="3 4" key="1">
    <citation type="journal article" date="2013" name="Biodegradation">
        <title>Quantitative proteomic analysis of ibuprofen-degrading Patulibacter sp. strain I11.</title>
        <authorList>
            <person name="Almeida B."/>
            <person name="Kjeldal H."/>
            <person name="Lolas I."/>
            <person name="Knudsen A.D."/>
            <person name="Carvalho G."/>
            <person name="Nielsen K.L."/>
            <person name="Barreto Crespo M.T."/>
            <person name="Stensballe A."/>
            <person name="Nielsen J.L."/>
        </authorList>
    </citation>
    <scope>NUCLEOTIDE SEQUENCE [LARGE SCALE GENOMIC DNA]</scope>
    <source>
        <strain evidence="3 4">I11</strain>
    </source>
</reference>
<dbReference type="AlphaFoldDB" id="H0EAC6"/>
<dbReference type="Proteomes" id="UP000005143">
    <property type="component" value="Unassembled WGS sequence"/>
</dbReference>
<dbReference type="EMBL" id="AGUD01000293">
    <property type="protein sequence ID" value="EHN09380.1"/>
    <property type="molecule type" value="Genomic_DNA"/>
</dbReference>
<keyword evidence="2" id="KW-0732">Signal</keyword>
<sequence>MPSPAVLRTIRRRSRLAGAGVALAAVALLVPAAAGAAPRVDGEFALSETPKQLTTGPDGNVWVVLGGAKDVARVTPDGTVTEFDAPTFSAPFGIVTGPDGNLWATYVGGVARIPPGDPAAAVAFPIAALTSPGRIVVGPDGNLWTASGENVLRISPASPATATAFPVAGMGARGIAAATDGQLWIVDFGSQRVVRMATDGSFTTVPVGGGPQDIAAGPDGQVLFTNPGALEQHVGRLTGGATAPLLTPMPGDDPFGVAFGPDGAYWTANFARDTLGRIAVDGSRTTLTGLSAASGPRYLTAGPGNTLWVGLERTSKVARVVGVDPPAGGGGGGGGGGGETPPRDVTAPRISNLSLVRRSFRAGRAVTPEGVRARGGAIGTIVRLRLSEPAAITVAVERPRDGRRSGGRCVAPSRRLRKAKRCTRIQQVGVLRATGREGRNEVAFSGRIKGRSLAPGSYRLRVGARDAAGNVATERPARVTIVRAR</sequence>
<dbReference type="RefSeq" id="WP_007578236.1">
    <property type="nucleotide sequence ID" value="NZ_AGUD01000293.1"/>
</dbReference>
<dbReference type="SUPFAM" id="SSF101898">
    <property type="entry name" value="NHL repeat"/>
    <property type="match status" value="2"/>
</dbReference>
<dbReference type="PANTHER" id="PTHR40274">
    <property type="entry name" value="VIRGINIAMYCIN B LYASE"/>
    <property type="match status" value="1"/>
</dbReference>
<accession>H0EAC6</accession>
<evidence type="ECO:0000313" key="3">
    <source>
        <dbReference type="EMBL" id="EHN09380.1"/>
    </source>
</evidence>
<feature type="compositionally biased region" description="Gly residues" evidence="1">
    <location>
        <begin position="327"/>
        <end position="339"/>
    </location>
</feature>
<proteinExistence type="predicted"/>
<protein>
    <submittedName>
        <fullName evidence="3">Hydrolase</fullName>
    </submittedName>
</protein>
<dbReference type="PROSITE" id="PS51318">
    <property type="entry name" value="TAT"/>
    <property type="match status" value="1"/>
</dbReference>
<dbReference type="PANTHER" id="PTHR40274:SF3">
    <property type="entry name" value="VIRGINIAMYCIN B LYASE"/>
    <property type="match status" value="1"/>
</dbReference>
<keyword evidence="3" id="KW-0378">Hydrolase</keyword>
<dbReference type="InterPro" id="IPR015943">
    <property type="entry name" value="WD40/YVTN_repeat-like_dom_sf"/>
</dbReference>